<evidence type="ECO:0000313" key="4">
    <source>
        <dbReference type="EMBL" id="ETN80204.1"/>
    </source>
</evidence>
<evidence type="ECO:0000256" key="1">
    <source>
        <dbReference type="SAM" id="Phobius"/>
    </source>
</evidence>
<dbReference type="OMA" id="CEDINAF"/>
<evidence type="ECO:0000259" key="2">
    <source>
        <dbReference type="Pfam" id="PF07243"/>
    </source>
</evidence>
<keyword evidence="5" id="KW-1185">Reference proteome</keyword>
<reference evidence="5" key="1">
    <citation type="journal article" date="2014" name="Nat. Genet.">
        <title>Genome of the human hookworm Necator americanus.</title>
        <authorList>
            <person name="Tang Y.T."/>
            <person name="Gao X."/>
            <person name="Rosa B.A."/>
            <person name="Abubucker S."/>
            <person name="Hallsworth-Pepin K."/>
            <person name="Martin J."/>
            <person name="Tyagi R."/>
            <person name="Heizer E."/>
            <person name="Zhang X."/>
            <person name="Bhonagiri-Palsikar V."/>
            <person name="Minx P."/>
            <person name="Warren W.C."/>
            <person name="Wang Q."/>
            <person name="Zhan B."/>
            <person name="Hotez P.J."/>
            <person name="Sternberg P.W."/>
            <person name="Dougall A."/>
            <person name="Gaze S.T."/>
            <person name="Mulvenna J."/>
            <person name="Sotillo J."/>
            <person name="Ranganathan S."/>
            <person name="Rabelo E.M."/>
            <person name="Wilson R.K."/>
            <person name="Felgner P.L."/>
            <person name="Bethony J."/>
            <person name="Hawdon J.M."/>
            <person name="Gasser R.B."/>
            <person name="Loukas A."/>
            <person name="Mitreva M."/>
        </authorList>
    </citation>
    <scope>NUCLEOTIDE SEQUENCE [LARGE SCALE GENOMIC DNA]</scope>
</reference>
<dbReference type="Pfam" id="PF07245">
    <property type="entry name" value="Phlebovirus_G2"/>
    <property type="match status" value="1"/>
</dbReference>
<dbReference type="AlphaFoldDB" id="W2TF28"/>
<feature type="transmembrane region" description="Helical" evidence="1">
    <location>
        <begin position="115"/>
        <end position="134"/>
    </location>
</feature>
<keyword evidence="1" id="KW-1133">Transmembrane helix</keyword>
<organism evidence="4 5">
    <name type="scientific">Necator americanus</name>
    <name type="common">Human hookworm</name>
    <dbReference type="NCBI Taxonomy" id="51031"/>
    <lineage>
        <taxon>Eukaryota</taxon>
        <taxon>Metazoa</taxon>
        <taxon>Ecdysozoa</taxon>
        <taxon>Nematoda</taxon>
        <taxon>Chromadorea</taxon>
        <taxon>Rhabditida</taxon>
        <taxon>Rhabditina</taxon>
        <taxon>Rhabditomorpha</taxon>
        <taxon>Strongyloidea</taxon>
        <taxon>Ancylostomatidae</taxon>
        <taxon>Bunostominae</taxon>
        <taxon>Necator</taxon>
    </lineage>
</organism>
<feature type="domain" description="Phlebovirus glycoprotein G1" evidence="2">
    <location>
        <begin position="18"/>
        <end position="168"/>
    </location>
</feature>
<name>W2TF28_NECAM</name>
<keyword evidence="1" id="KW-0472">Membrane</keyword>
<accession>W2TF28</accession>
<protein>
    <recommendedName>
        <fullName evidence="6">Phlebovirus glycoprotein G2 fusion domain-containing protein</fullName>
    </recommendedName>
</protein>
<dbReference type="OrthoDB" id="5869471at2759"/>
<dbReference type="GO" id="GO:0016020">
    <property type="term" value="C:membrane"/>
    <property type="evidence" value="ECO:0007669"/>
    <property type="project" value="InterPro"/>
</dbReference>
<dbReference type="InterPro" id="IPR010826">
    <property type="entry name" value="Phlebovirus_G1"/>
</dbReference>
<feature type="domain" description="Phlebovirus glycoprotein G2 fusion" evidence="3">
    <location>
        <begin position="213"/>
        <end position="343"/>
    </location>
</feature>
<evidence type="ECO:0000259" key="3">
    <source>
        <dbReference type="Pfam" id="PF07245"/>
    </source>
</evidence>
<dbReference type="KEGG" id="nai:NECAME_18033"/>
<dbReference type="Proteomes" id="UP000053676">
    <property type="component" value="Unassembled WGS sequence"/>
</dbReference>
<evidence type="ECO:0008006" key="6">
    <source>
        <dbReference type="Google" id="ProtNLM"/>
    </source>
</evidence>
<dbReference type="Gene3D" id="2.60.98.50">
    <property type="match status" value="1"/>
</dbReference>
<gene>
    <name evidence="4" type="ORF">NECAME_18033</name>
</gene>
<dbReference type="InterPro" id="IPR009878">
    <property type="entry name" value="Phlebovirus_G2_fusion"/>
</dbReference>
<dbReference type="EMBL" id="KI659164">
    <property type="protein sequence ID" value="ETN80204.1"/>
    <property type="molecule type" value="Genomic_DNA"/>
</dbReference>
<dbReference type="Pfam" id="PF07243">
    <property type="entry name" value="Phlebovirus_G1"/>
    <property type="match status" value="1"/>
</dbReference>
<evidence type="ECO:0000313" key="5">
    <source>
        <dbReference type="Proteomes" id="UP000053676"/>
    </source>
</evidence>
<proteinExistence type="predicted"/>
<keyword evidence="1" id="KW-0812">Transmembrane</keyword>
<sequence length="343" mass="39155">MREFYPHNTDAHAEAVFISAKCSKGGVEIGSDREIDKIEACISSSCVFATHLSNTALFFPTELVLFKYTIKITAWQNGLHVHHSSLTCPSHPICEVLHCSLCIEKIYNTRCWTNLDILLITSIYIILLSCYWILKPVIFVIKKTMKLPLRLLNFLFNLLRRNKRETARRETNPSTTQFRTYTHRKRQHRSLRHPAVFVATAILVYGSQQGNCCSDVISVVSTTRSCSIINSTETCTFNEGATLTLQPLGQDVCLSLRNQKDEHIGLISLRAKRIRHICHKRIEFFTRDHELNSESSHRCYRAGSCQPDKCDNTKSSDIIPEFSWKASNHPGFTFYTASCQCIT</sequence>